<accession>A9US31</accession>
<dbReference type="InParanoid" id="A9US31"/>
<evidence type="ECO:0000256" key="2">
    <source>
        <dbReference type="SAM" id="MobiDB-lite"/>
    </source>
</evidence>
<gene>
    <name evidence="4" type="ORF">MONBRDRAFT_5660</name>
</gene>
<proteinExistence type="predicted"/>
<evidence type="ECO:0000256" key="1">
    <source>
        <dbReference type="ARBA" id="ARBA00022729"/>
    </source>
</evidence>
<dbReference type="STRING" id="81824.A9US31"/>
<protein>
    <recommendedName>
        <fullName evidence="6">VCBS repeat-containing protein</fullName>
    </recommendedName>
</protein>
<dbReference type="SUPFAM" id="SSF69318">
    <property type="entry name" value="Integrin alpha N-terminal domain"/>
    <property type="match status" value="1"/>
</dbReference>
<evidence type="ECO:0000313" key="4">
    <source>
        <dbReference type="EMBL" id="EDQ92032.1"/>
    </source>
</evidence>
<reference evidence="4 5" key="1">
    <citation type="journal article" date="2008" name="Nature">
        <title>The genome of the choanoflagellate Monosiga brevicollis and the origin of metazoans.</title>
        <authorList>
            <consortium name="JGI Sequencing"/>
            <person name="King N."/>
            <person name="Westbrook M.J."/>
            <person name="Young S.L."/>
            <person name="Kuo A."/>
            <person name="Abedin M."/>
            <person name="Chapman J."/>
            <person name="Fairclough S."/>
            <person name="Hellsten U."/>
            <person name="Isogai Y."/>
            <person name="Letunic I."/>
            <person name="Marr M."/>
            <person name="Pincus D."/>
            <person name="Putnam N."/>
            <person name="Rokas A."/>
            <person name="Wright K.J."/>
            <person name="Zuzow R."/>
            <person name="Dirks W."/>
            <person name="Good M."/>
            <person name="Goodstein D."/>
            <person name="Lemons D."/>
            <person name="Li W."/>
            <person name="Lyons J.B."/>
            <person name="Morris A."/>
            <person name="Nichols S."/>
            <person name="Richter D.J."/>
            <person name="Salamov A."/>
            <person name="Bork P."/>
            <person name="Lim W.A."/>
            <person name="Manning G."/>
            <person name="Miller W.T."/>
            <person name="McGinnis W."/>
            <person name="Shapiro H."/>
            <person name="Tjian R."/>
            <person name="Grigoriev I.V."/>
            <person name="Rokhsar D."/>
        </authorList>
    </citation>
    <scope>NUCLEOTIDE SEQUENCE [LARGE SCALE GENOMIC DNA]</scope>
    <source>
        <strain evidence="5">MX1 / ATCC 50154</strain>
    </source>
</reference>
<feature type="compositionally biased region" description="Basic residues" evidence="2">
    <location>
        <begin position="434"/>
        <end position="444"/>
    </location>
</feature>
<feature type="region of interest" description="Disordered" evidence="2">
    <location>
        <begin position="434"/>
        <end position="453"/>
    </location>
</feature>
<dbReference type="InterPro" id="IPR028994">
    <property type="entry name" value="Integrin_alpha_N"/>
</dbReference>
<evidence type="ECO:0000256" key="3">
    <source>
        <dbReference type="SAM" id="SignalP"/>
    </source>
</evidence>
<dbReference type="InterPro" id="IPR013517">
    <property type="entry name" value="FG-GAP"/>
</dbReference>
<organism evidence="4 5">
    <name type="scientific">Monosiga brevicollis</name>
    <name type="common">Choanoflagellate</name>
    <dbReference type="NCBI Taxonomy" id="81824"/>
    <lineage>
        <taxon>Eukaryota</taxon>
        <taxon>Choanoflagellata</taxon>
        <taxon>Craspedida</taxon>
        <taxon>Salpingoecidae</taxon>
        <taxon>Monosiga</taxon>
    </lineage>
</organism>
<keyword evidence="5" id="KW-1185">Reference proteome</keyword>
<keyword evidence="1 3" id="KW-0732">Signal</keyword>
<feature type="signal peptide" evidence="3">
    <location>
        <begin position="1"/>
        <end position="30"/>
    </location>
</feature>
<dbReference type="KEGG" id="mbr:MONBRDRAFT_5660"/>
<dbReference type="RefSeq" id="XP_001743318.1">
    <property type="nucleotide sequence ID" value="XM_001743266.1"/>
</dbReference>
<feature type="region of interest" description="Disordered" evidence="2">
    <location>
        <begin position="328"/>
        <end position="348"/>
    </location>
</feature>
<dbReference type="Proteomes" id="UP000001357">
    <property type="component" value="Unassembled WGS sequence"/>
</dbReference>
<dbReference type="PANTHER" id="PTHR44103">
    <property type="entry name" value="PROPROTEIN CONVERTASE P"/>
    <property type="match status" value="1"/>
</dbReference>
<feature type="chain" id="PRO_5002744660" description="VCBS repeat-containing protein" evidence="3">
    <location>
        <begin position="31"/>
        <end position="453"/>
    </location>
</feature>
<evidence type="ECO:0000313" key="5">
    <source>
        <dbReference type="Proteomes" id="UP000001357"/>
    </source>
</evidence>
<evidence type="ECO:0008006" key="6">
    <source>
        <dbReference type="Google" id="ProtNLM"/>
    </source>
</evidence>
<dbReference type="PANTHER" id="PTHR44103:SF1">
    <property type="entry name" value="PROPROTEIN CONVERTASE P"/>
    <property type="match status" value="1"/>
</dbReference>
<dbReference type="eggNOG" id="ENOG502RX97">
    <property type="taxonomic scope" value="Eukaryota"/>
</dbReference>
<dbReference type="EMBL" id="CH991544">
    <property type="protein sequence ID" value="EDQ92032.1"/>
    <property type="molecule type" value="Genomic_DNA"/>
</dbReference>
<dbReference type="Gene3D" id="2.130.10.130">
    <property type="entry name" value="Integrin alpha, N-terminal"/>
    <property type="match status" value="1"/>
</dbReference>
<name>A9US31_MONBE</name>
<dbReference type="GeneID" id="5888537"/>
<dbReference type="AlphaFoldDB" id="A9US31"/>
<feature type="compositionally biased region" description="Basic and acidic residues" evidence="2">
    <location>
        <begin position="339"/>
        <end position="348"/>
    </location>
</feature>
<sequence>MASCMSLWPGARCTVKVLVISWALVMAVAAQEPSIAVDEAGTLHINAVGDVVLNSTGKVVLNGIHVEAALAYLYDAPPNLWWSAPEQRVISTTAVGGFSVYAADLDADGDLDVLSASCYDNKIAWYRNNGDGTFSAQIIISNATDGAISVYAADLDGDCDLDVLSASENDNKIAWYQNNGNGTFSAQIVISTAAEHAISVYAADLDDDGDLDVLSASVGDDKIAWYRNNGNSTFSAQIIISTSADGARSVHAADLDGDGDLDVLSASRDDNKIACEELGEWNSWLCVLGDAATLEPRALEDVSDFAQLCEASWSERSDAREQELNISSPVNPEQCGTERMADKEATERMTDKEATCRGEGAYRLYSPLPETLRCYQAVEADPYVYMRRKPRYRWHPRLCRCSRDEYLSLRKELRVLPDGRRLAKDLMSLRRRHMTRGQQRRHRERAAAAADVG</sequence>
<dbReference type="Pfam" id="PF13517">
    <property type="entry name" value="FG-GAP_3"/>
    <property type="match status" value="1"/>
</dbReference>